<gene>
    <name evidence="2" type="ORF">NDU88_008446</name>
</gene>
<proteinExistence type="predicted"/>
<organism evidence="2 3">
    <name type="scientific">Pleurodeles waltl</name>
    <name type="common">Iberian ribbed newt</name>
    <dbReference type="NCBI Taxonomy" id="8319"/>
    <lineage>
        <taxon>Eukaryota</taxon>
        <taxon>Metazoa</taxon>
        <taxon>Chordata</taxon>
        <taxon>Craniata</taxon>
        <taxon>Vertebrata</taxon>
        <taxon>Euteleostomi</taxon>
        <taxon>Amphibia</taxon>
        <taxon>Batrachia</taxon>
        <taxon>Caudata</taxon>
        <taxon>Salamandroidea</taxon>
        <taxon>Salamandridae</taxon>
        <taxon>Pleurodelinae</taxon>
        <taxon>Pleurodeles</taxon>
    </lineage>
</organism>
<evidence type="ECO:0000313" key="3">
    <source>
        <dbReference type="Proteomes" id="UP001066276"/>
    </source>
</evidence>
<dbReference type="AlphaFoldDB" id="A0AAV7NZC8"/>
<evidence type="ECO:0000313" key="2">
    <source>
        <dbReference type="EMBL" id="KAJ1120272.1"/>
    </source>
</evidence>
<comment type="caution">
    <text evidence="2">The sequence shown here is derived from an EMBL/GenBank/DDBJ whole genome shotgun (WGS) entry which is preliminary data.</text>
</comment>
<sequence length="113" mass="13513">MVRDTGREEHQDHHQDQDHQKNKGEQDKGATQILDQAQENQGLENPDEDQSEEDKCQKFYAQEYQKDQEYQLKGYTLNLGQLDHKQEELLWEDQDQLNVDNGYQCQEDRFQVD</sequence>
<protein>
    <submittedName>
        <fullName evidence="2">Uncharacterized protein</fullName>
    </submittedName>
</protein>
<dbReference type="EMBL" id="JANPWB010000012">
    <property type="protein sequence ID" value="KAJ1120272.1"/>
    <property type="molecule type" value="Genomic_DNA"/>
</dbReference>
<evidence type="ECO:0000256" key="1">
    <source>
        <dbReference type="SAM" id="MobiDB-lite"/>
    </source>
</evidence>
<feature type="region of interest" description="Disordered" evidence="1">
    <location>
        <begin position="1"/>
        <end position="54"/>
    </location>
</feature>
<keyword evidence="3" id="KW-1185">Reference proteome</keyword>
<reference evidence="2" key="1">
    <citation type="journal article" date="2022" name="bioRxiv">
        <title>Sequencing and chromosome-scale assembly of the giantPleurodeles waltlgenome.</title>
        <authorList>
            <person name="Brown T."/>
            <person name="Elewa A."/>
            <person name="Iarovenko S."/>
            <person name="Subramanian E."/>
            <person name="Araus A.J."/>
            <person name="Petzold A."/>
            <person name="Susuki M."/>
            <person name="Suzuki K.-i.T."/>
            <person name="Hayashi T."/>
            <person name="Toyoda A."/>
            <person name="Oliveira C."/>
            <person name="Osipova E."/>
            <person name="Leigh N.D."/>
            <person name="Simon A."/>
            <person name="Yun M.H."/>
        </authorList>
    </citation>
    <scope>NUCLEOTIDE SEQUENCE</scope>
    <source>
        <strain evidence="2">20211129_DDA</strain>
        <tissue evidence="2">Liver</tissue>
    </source>
</reference>
<accession>A0AAV7NZC8</accession>
<feature type="compositionally biased region" description="Polar residues" evidence="1">
    <location>
        <begin position="33"/>
        <end position="43"/>
    </location>
</feature>
<feature type="compositionally biased region" description="Basic and acidic residues" evidence="1">
    <location>
        <begin position="1"/>
        <end position="28"/>
    </location>
</feature>
<dbReference type="Proteomes" id="UP001066276">
    <property type="component" value="Chromosome 8"/>
</dbReference>
<name>A0AAV7NZC8_PLEWA</name>